<sequence length="366" mass="39910">MREPVRFRLSGASGPVGLDGPLICYHSLAEAEAAVRAGNYGNLVAGSIPFDDGAANPSLYLGWRGAHQPEAAPDAKAATHFRADIDFNDGSIADYLRLLDDALALLRSPEATLEKIVIARSERYFYDGVVDPIRLFERIASLYPNARNYFVEHLDHPGVYTMGASPELFLRKTGPAVVMTPLAGTVPRDTRLPESADRGRAHDLLFDDKYLAEHRHLVDFMVKGLAPFCSDLDHAAQPELVAAPGLWHLGTPITARLLDPETPVADLVAALHPSPAVCGVPQEEARRMIARYESAREYYGGLIGWLDGAGDCEFHMALRGLELDTHRGNLTLRAGGGIVARSRIDIEFAETSAKLATMRRVLGLPR</sequence>
<organism evidence="2 5">
    <name type="scientific">Nocardia seriolae</name>
    <dbReference type="NCBI Taxonomy" id="37332"/>
    <lineage>
        <taxon>Bacteria</taxon>
        <taxon>Bacillati</taxon>
        <taxon>Actinomycetota</taxon>
        <taxon>Actinomycetes</taxon>
        <taxon>Mycobacteriales</taxon>
        <taxon>Nocardiaceae</taxon>
        <taxon>Nocardia</taxon>
    </lineage>
</organism>
<evidence type="ECO:0000313" key="4">
    <source>
        <dbReference type="Proteomes" id="UP000037179"/>
    </source>
</evidence>
<reference evidence="2 5" key="3">
    <citation type="submission" date="2016-10" db="EMBL/GenBank/DDBJ databases">
        <title>Genome sequence of Nocardia seriolae strain EM150506, isolated from Anguila japonica.</title>
        <authorList>
            <person name="Han H.-J."/>
        </authorList>
    </citation>
    <scope>NUCLEOTIDE SEQUENCE [LARGE SCALE GENOMIC DNA]</scope>
    <source>
        <strain evidence="2 5">EM150506</strain>
    </source>
</reference>
<dbReference type="RefSeq" id="WP_033091456.1">
    <property type="nucleotide sequence ID" value="NZ_AP017900.1"/>
</dbReference>
<dbReference type="Pfam" id="PF00425">
    <property type="entry name" value="Chorismate_bind"/>
    <property type="match status" value="1"/>
</dbReference>
<keyword evidence="4" id="KW-1185">Reference proteome</keyword>
<dbReference type="KEGG" id="nsr:NS506_05410"/>
<evidence type="ECO:0000259" key="1">
    <source>
        <dbReference type="Pfam" id="PF00425"/>
    </source>
</evidence>
<dbReference type="InterPro" id="IPR015890">
    <property type="entry name" value="Chorismate_C"/>
</dbReference>
<dbReference type="GeneID" id="93374224"/>
<dbReference type="Proteomes" id="UP000037179">
    <property type="component" value="Unassembled WGS sequence"/>
</dbReference>
<evidence type="ECO:0000313" key="2">
    <source>
        <dbReference type="EMBL" id="APA99456.1"/>
    </source>
</evidence>
<dbReference type="PANTHER" id="PTHR42839:SF2">
    <property type="entry name" value="ISOCHORISMATE SYNTHASE ENTC"/>
    <property type="match status" value="1"/>
</dbReference>
<dbReference type="OrthoDB" id="9806579at2"/>
<dbReference type="AlphaFoldDB" id="A0A0B8NHC0"/>
<dbReference type="SUPFAM" id="SSF56322">
    <property type="entry name" value="ADC synthase"/>
    <property type="match status" value="1"/>
</dbReference>
<evidence type="ECO:0000313" key="5">
    <source>
        <dbReference type="Proteomes" id="UP000180166"/>
    </source>
</evidence>
<name>A0A0B8NHC0_9NOCA</name>
<proteinExistence type="predicted"/>
<protein>
    <submittedName>
        <fullName evidence="2">Isochorismate synthase</fullName>
        <ecNumber evidence="2">5.4.4.2</ecNumber>
    </submittedName>
</protein>
<accession>A0A0B8NHC0</accession>
<reference evidence="3 4" key="2">
    <citation type="journal article" date="2016" name="Genome Announc.">
        <title>Draft Genome Sequence of Erythromycin- and Oxytetracycline-Sensitive Nocardia seriolae Strain U-1 (NBRC 110359).</title>
        <authorList>
            <person name="Imajoh M."/>
            <person name="Sukeda M."/>
            <person name="Shimizu M."/>
            <person name="Yamane J."/>
            <person name="Ohnishi K."/>
            <person name="Oshima S."/>
        </authorList>
    </citation>
    <scope>NUCLEOTIDE SEQUENCE [LARGE SCALE GENOMIC DNA]</scope>
    <source>
        <strain evidence="3 4">U-1</strain>
    </source>
</reference>
<gene>
    <name evidence="2" type="ORF">NS506_05410</name>
    <name evidence="3" type="ORF">NSK11_contig00213-0007</name>
</gene>
<dbReference type="Gene3D" id="3.60.120.10">
    <property type="entry name" value="Anthranilate synthase"/>
    <property type="match status" value="1"/>
</dbReference>
<dbReference type="Proteomes" id="UP000180166">
    <property type="component" value="Chromosome"/>
</dbReference>
<dbReference type="GO" id="GO:0008909">
    <property type="term" value="F:isochorismate synthase activity"/>
    <property type="evidence" value="ECO:0007669"/>
    <property type="project" value="UniProtKB-EC"/>
</dbReference>
<reference evidence="4" key="1">
    <citation type="submission" date="2015-07" db="EMBL/GenBank/DDBJ databases">
        <title>Nocardia seriolae U-1 whole genome shotgun sequence.</title>
        <authorList>
            <person name="Imajoh M."/>
            <person name="Fukumoto Y."/>
            <person name="Sukeda M."/>
            <person name="Yamane J."/>
            <person name="Yamasaki K."/>
            <person name="Shimizu M."/>
            <person name="Ohnishi K."/>
            <person name="Oshima S."/>
        </authorList>
    </citation>
    <scope>NUCLEOTIDE SEQUENCE [LARGE SCALE GENOMIC DNA]</scope>
    <source>
        <strain evidence="4">U-1</strain>
    </source>
</reference>
<dbReference type="EC" id="5.4.4.2" evidence="2"/>
<evidence type="ECO:0000313" key="3">
    <source>
        <dbReference type="EMBL" id="GAP33139.1"/>
    </source>
</evidence>
<dbReference type="EMBL" id="BBYQ01000213">
    <property type="protein sequence ID" value="GAP33139.1"/>
    <property type="molecule type" value="Genomic_DNA"/>
</dbReference>
<feature type="domain" description="Chorismate-utilising enzyme C-terminal" evidence="1">
    <location>
        <begin position="111"/>
        <end position="354"/>
    </location>
</feature>
<dbReference type="InterPro" id="IPR005801">
    <property type="entry name" value="ADC_synthase"/>
</dbReference>
<keyword evidence="2" id="KW-0413">Isomerase</keyword>
<dbReference type="EMBL" id="CP017839">
    <property type="protein sequence ID" value="APA99456.1"/>
    <property type="molecule type" value="Genomic_DNA"/>
</dbReference>
<dbReference type="PANTHER" id="PTHR42839">
    <property type="entry name" value="ISOCHORISMATE SYNTHASE ENTC"/>
    <property type="match status" value="1"/>
</dbReference>